<dbReference type="EMBL" id="GBXM01017139">
    <property type="protein sequence ID" value="JAH91438.1"/>
    <property type="molecule type" value="Transcribed_RNA"/>
</dbReference>
<evidence type="ECO:0000313" key="1">
    <source>
        <dbReference type="EMBL" id="JAH91438.1"/>
    </source>
</evidence>
<sequence>MIWDPENLCLTKAFGEMGVYVLGRNQLRGEHLFIIDFIIEWQWKSVMVVNLLFDCERKSASRIGCSGREDFSMGTFYLPLHFPSHWGLFIYYF</sequence>
<name>A0A0E9WPP0_ANGAN</name>
<reference evidence="1" key="1">
    <citation type="submission" date="2014-11" db="EMBL/GenBank/DDBJ databases">
        <authorList>
            <person name="Amaro Gonzalez C."/>
        </authorList>
    </citation>
    <scope>NUCLEOTIDE SEQUENCE</scope>
</reference>
<dbReference type="AlphaFoldDB" id="A0A0E9WPP0"/>
<reference evidence="1" key="2">
    <citation type="journal article" date="2015" name="Fish Shellfish Immunol.">
        <title>Early steps in the European eel (Anguilla anguilla)-Vibrio vulnificus interaction in the gills: Role of the RtxA13 toxin.</title>
        <authorList>
            <person name="Callol A."/>
            <person name="Pajuelo D."/>
            <person name="Ebbesson L."/>
            <person name="Teles M."/>
            <person name="MacKenzie S."/>
            <person name="Amaro C."/>
        </authorList>
    </citation>
    <scope>NUCLEOTIDE SEQUENCE</scope>
</reference>
<protein>
    <submittedName>
        <fullName evidence="1">Uncharacterized protein</fullName>
    </submittedName>
</protein>
<organism evidence="1">
    <name type="scientific">Anguilla anguilla</name>
    <name type="common">European freshwater eel</name>
    <name type="synonym">Muraena anguilla</name>
    <dbReference type="NCBI Taxonomy" id="7936"/>
    <lineage>
        <taxon>Eukaryota</taxon>
        <taxon>Metazoa</taxon>
        <taxon>Chordata</taxon>
        <taxon>Craniata</taxon>
        <taxon>Vertebrata</taxon>
        <taxon>Euteleostomi</taxon>
        <taxon>Actinopterygii</taxon>
        <taxon>Neopterygii</taxon>
        <taxon>Teleostei</taxon>
        <taxon>Anguilliformes</taxon>
        <taxon>Anguillidae</taxon>
        <taxon>Anguilla</taxon>
    </lineage>
</organism>
<accession>A0A0E9WPP0</accession>
<proteinExistence type="predicted"/>